<dbReference type="InterPro" id="IPR057921">
    <property type="entry name" value="PhiKZ_VTX"/>
</dbReference>
<dbReference type="Proteomes" id="UP000294542">
    <property type="component" value="Segment"/>
</dbReference>
<dbReference type="EMBL" id="MK514281">
    <property type="protein sequence ID" value="QBP07289.1"/>
    <property type="molecule type" value="Genomic_DNA"/>
</dbReference>
<evidence type="ECO:0000313" key="1">
    <source>
        <dbReference type="EMBL" id="QBP07289.1"/>
    </source>
</evidence>
<name>A0A482IJH0_9CAUD</name>
<dbReference type="Pfam" id="PF25614">
    <property type="entry name" value="PhiKZ_VTX"/>
    <property type="match status" value="1"/>
</dbReference>
<gene>
    <name evidence="1" type="ORF">REBECCA_182</name>
</gene>
<proteinExistence type="predicted"/>
<protein>
    <submittedName>
        <fullName evidence="1">Putative virion structural protein</fullName>
    </submittedName>
</protein>
<evidence type="ECO:0000313" key="2">
    <source>
        <dbReference type="Proteomes" id="UP000294542"/>
    </source>
</evidence>
<sequence length="334" mass="37145">MLFLTYLPIEGFLLMFKSPYDTTTARWTPGLEGIRKELRVAKIERRLTSASTPLPVSDPLGASPSPSDKLWYVVSGVPGNERIPPFMHPLEFTDTLGRTNMAIDLRSAIGMAPDGRTLVVRNRNGQLDAEQLIIRLKATAYWMLESSGPRDLMNLSGVPMRIFARWITENISRRVGLDYDAVPRYLVYASWYYFCLFFNKEQMSDDLRLIAINKIATQGGLRRDIVADVLQDVGYVGSISEFCETAQAVVGADQLSLVDVKTLITLAGNAWFGQNAKEGGGVALEYPPLFLSMLYGAMGNKAYRNTAIGTIADRKDYQRDGAVFTRAFVGTIND</sequence>
<organism evidence="1 2">
    <name type="scientific">Erwinia phage Rebecca</name>
    <dbReference type="NCBI Taxonomy" id="2530026"/>
    <lineage>
        <taxon>Viruses</taxon>
        <taxon>Duplodnaviria</taxon>
        <taxon>Heunggongvirae</taxon>
        <taxon>Uroviricota</taxon>
        <taxon>Caudoviricetes</taxon>
        <taxon>Chimalliviridae</taxon>
        <taxon>Agricanvirus</taxon>
        <taxon>Agricanvirus ray</taxon>
    </lineage>
</organism>
<reference evidence="1 2" key="1">
    <citation type="submission" date="2019-02" db="EMBL/GenBank/DDBJ databases">
        <authorList>
            <person name="Eardley R."/>
            <person name="Sharma R."/>
            <person name="Beatty N."/>
            <person name="Choi M.C."/>
            <person name="Duncan S."/>
            <person name="Fajardo C.P."/>
            <person name="Ferguson H.P."/>
            <person name="Kruger J.L."/>
            <person name="Webb C.J."/>
            <person name="Grose J.H."/>
        </authorList>
    </citation>
    <scope>NUCLEOTIDE SEQUENCE [LARGE SCALE GENOMIC DNA]</scope>
</reference>
<accession>A0A482IJH0</accession>